<organismHost>
    <name type="scientific">Pan troglodytes</name>
    <name type="common">Chimpanzee</name>
    <dbReference type="NCBI Taxonomy" id="9598"/>
</organismHost>
<organism evidence="12 13">
    <name type="scientific">Simian immunodeficiency virus</name>
    <name type="common">SIV</name>
    <dbReference type="NCBI Taxonomy" id="11723"/>
    <lineage>
        <taxon>Viruses</taxon>
        <taxon>Riboviria</taxon>
        <taxon>Pararnavirae</taxon>
        <taxon>Artverviricota</taxon>
        <taxon>Revtraviricetes</taxon>
        <taxon>Ortervirales</taxon>
        <taxon>Retroviridae</taxon>
        <taxon>Orthoretrovirinae</taxon>
        <taxon>Lentivirus</taxon>
        <taxon>Lentivirus simimdef</taxon>
    </lineage>
</organism>
<organismHost>
    <name type="scientific">Cercopithecidae</name>
    <name type="common">Old World monkeys</name>
    <dbReference type="NCBI Taxonomy" id="9527"/>
</organismHost>
<evidence type="ECO:0000256" key="9">
    <source>
        <dbReference type="ARBA" id="ARBA00023280"/>
    </source>
</evidence>
<keyword evidence="3" id="KW-1032">Host cell membrane</keyword>
<evidence type="ECO:0000256" key="10">
    <source>
        <dbReference type="ARBA" id="ARBA00023288"/>
    </source>
</evidence>
<accession>A0A193DUR8</accession>
<keyword evidence="10 11" id="KW-0449">Lipoprotein</keyword>
<keyword evidence="8" id="KW-0472">Membrane</keyword>
<evidence type="ECO:0000256" key="6">
    <source>
        <dbReference type="ARBA" id="ARBA00022870"/>
    </source>
</evidence>
<evidence type="ECO:0000256" key="2">
    <source>
        <dbReference type="ARBA" id="ARBA00013526"/>
    </source>
</evidence>
<evidence type="ECO:0000313" key="12">
    <source>
        <dbReference type="EMBL" id="ANN46450.1"/>
    </source>
</evidence>
<sequence length="266" mass="30773">MGGITSSKPVRKHGDLRKKLLSARGDSYGRLWDGLEEGSQQSQGGSDRALNSCLTRDGYKYNVGEFMNTPWRNPATERQKQQYRQQCMDDIDEDDDELAGVVVWPKVPLRAMSYKLAIDMSHFIKEKGGLDGIYYSERRHRILDIYLEKEEGIIPDWQNYTSGPGIRYPKFFGWLWQLVPVDVSDEANNDETHCLVHPAQTYQHSDPWGEVLAWKFNPHLAYTYEAFVRHPEEFGWKSGLTEEEVKIRLANKPKPQKKMADKKETS</sequence>
<name>A0A193DUR8_SIV</name>
<dbReference type="Gene3D" id="3.30.62.10">
    <property type="entry name" value="Nef Regulatory Factor"/>
    <property type="match status" value="1"/>
</dbReference>
<proteinExistence type="inferred from homology"/>
<dbReference type="GO" id="GO:0005525">
    <property type="term" value="F:GTP binding"/>
    <property type="evidence" value="ECO:0007669"/>
    <property type="project" value="InterPro"/>
</dbReference>
<keyword evidence="7 11" id="KW-0843">Virulence</keyword>
<keyword evidence="5 11" id="KW-0519">Myristate</keyword>
<evidence type="ECO:0000256" key="1">
    <source>
        <dbReference type="ARBA" id="ARBA00006933"/>
    </source>
</evidence>
<keyword evidence="4" id="KW-0945">Host-virus interaction</keyword>
<keyword evidence="6" id="KW-1043">Host membrane</keyword>
<evidence type="ECO:0000256" key="7">
    <source>
        <dbReference type="ARBA" id="ARBA00023026"/>
    </source>
</evidence>
<dbReference type="InterPro" id="IPR001558">
    <property type="entry name" value="HIV_Nef"/>
</dbReference>
<evidence type="ECO:0000256" key="11">
    <source>
        <dbReference type="RuleBase" id="RU000344"/>
    </source>
</evidence>
<evidence type="ECO:0000256" key="5">
    <source>
        <dbReference type="ARBA" id="ARBA00022707"/>
    </source>
</evidence>
<dbReference type="Proteomes" id="UP000108634">
    <property type="component" value="Genome"/>
</dbReference>
<dbReference type="EMBL" id="KU182919">
    <property type="protein sequence ID" value="ANN46450.1"/>
    <property type="molecule type" value="Genomic_RNA"/>
</dbReference>
<evidence type="ECO:0000256" key="4">
    <source>
        <dbReference type="ARBA" id="ARBA00022581"/>
    </source>
</evidence>
<gene>
    <name evidence="12" type="primary">nef</name>
</gene>
<protein>
    <recommendedName>
        <fullName evidence="2 11">Protein Nef</fullName>
    </recommendedName>
</protein>
<evidence type="ECO:0000256" key="3">
    <source>
        <dbReference type="ARBA" id="ARBA00022511"/>
    </source>
</evidence>
<comment type="similarity">
    <text evidence="1 11">Belongs to the lentivirus primate group Nef protein family.</text>
</comment>
<keyword evidence="9 11" id="KW-0899">Viral immunoevasion</keyword>
<dbReference type="SUPFAM" id="SSF55671">
    <property type="entry name" value="Regulatory factor Nef"/>
    <property type="match status" value="1"/>
</dbReference>
<evidence type="ECO:0000313" key="13">
    <source>
        <dbReference type="Proteomes" id="UP000108634"/>
    </source>
</evidence>
<dbReference type="InterPro" id="IPR027481">
    <property type="entry name" value="HIV-1_Nef_core_sf"/>
</dbReference>
<dbReference type="Pfam" id="PF00469">
    <property type="entry name" value="F-protein"/>
    <property type="match status" value="1"/>
</dbReference>
<reference evidence="12 13" key="1">
    <citation type="journal article" date="2016" name="PLoS Pathog.">
        <title>Targeted Isolation of Antibodies Directed against Major Sites of SIV env Vulnerability.</title>
        <authorList>
            <person name="Mason R.D."/>
            <person name="Welles H.C."/>
            <person name="Adams C."/>
            <person name="Chakrabarti B.K."/>
            <person name="Gorman J."/>
            <person name="Zhou T."/>
            <person name="Nguyen R."/>
            <person name="O'Dell S."/>
            <person name="Lusvarghi S."/>
            <person name="Bewley C.A."/>
            <person name="Li H."/>
            <person name="Shaw G.M."/>
            <person name="Sheng Z."/>
            <person name="Shapiro L."/>
            <person name="Wyatt R."/>
            <person name="Kwong P.D."/>
            <person name="Mascola J.R."/>
            <person name="Roederer M."/>
        </authorList>
    </citation>
    <scope>NUCLEOTIDE SEQUENCE [LARGE SCALE GENOMIC DNA]</scope>
    <source>
        <strain evidence="12">SL92b.tf</strain>
    </source>
</reference>
<evidence type="ECO:0000256" key="8">
    <source>
        <dbReference type="ARBA" id="ARBA00023136"/>
    </source>
</evidence>